<protein>
    <recommendedName>
        <fullName evidence="9">Peptidase T</fullName>
        <ecNumber evidence="9">3.4.11.4</ecNumber>
    </recommendedName>
</protein>
<keyword evidence="7 11" id="KW-0862">Zinc</keyword>
<evidence type="ECO:0000259" key="12">
    <source>
        <dbReference type="Pfam" id="PF07687"/>
    </source>
</evidence>
<accession>A0A1T4MG48</accession>
<evidence type="ECO:0000256" key="1">
    <source>
        <dbReference type="ARBA" id="ARBA00000870"/>
    </source>
</evidence>
<evidence type="ECO:0000256" key="8">
    <source>
        <dbReference type="ARBA" id="ARBA00023049"/>
    </source>
</evidence>
<keyword evidence="8" id="KW-0482">Metalloprotease</keyword>
<dbReference type="GO" id="GO:0008270">
    <property type="term" value="F:zinc ion binding"/>
    <property type="evidence" value="ECO:0007669"/>
    <property type="project" value="InterPro"/>
</dbReference>
<evidence type="ECO:0000256" key="7">
    <source>
        <dbReference type="ARBA" id="ARBA00022833"/>
    </source>
</evidence>
<gene>
    <name evidence="13" type="ORF">SAMN02745116_01081</name>
</gene>
<dbReference type="EMBL" id="FUXI01000010">
    <property type="protein sequence ID" value="SJZ66070.1"/>
    <property type="molecule type" value="Genomic_DNA"/>
</dbReference>
<dbReference type="Gene3D" id="3.40.630.10">
    <property type="entry name" value="Zn peptidases"/>
    <property type="match status" value="1"/>
</dbReference>
<dbReference type="Pfam" id="PF01546">
    <property type="entry name" value="Peptidase_M20"/>
    <property type="match status" value="1"/>
</dbReference>
<dbReference type="GO" id="GO:0005829">
    <property type="term" value="C:cytosol"/>
    <property type="evidence" value="ECO:0007669"/>
    <property type="project" value="TreeGrafter"/>
</dbReference>
<evidence type="ECO:0000256" key="10">
    <source>
        <dbReference type="PIRSR" id="PIRSR037215-1"/>
    </source>
</evidence>
<feature type="binding site" evidence="11">
    <location>
        <position position="77"/>
    </location>
    <ligand>
        <name>Zn(2+)</name>
        <dbReference type="ChEBI" id="CHEBI:29105"/>
        <label>1</label>
    </ligand>
</feature>
<evidence type="ECO:0000256" key="6">
    <source>
        <dbReference type="ARBA" id="ARBA00022801"/>
    </source>
</evidence>
<dbReference type="EC" id="3.4.11.4" evidence="9"/>
<dbReference type="PROSITE" id="PS00758">
    <property type="entry name" value="ARGE_DAPE_CPG2_1"/>
    <property type="match status" value="1"/>
</dbReference>
<dbReference type="PROSITE" id="PS00759">
    <property type="entry name" value="ARGE_DAPE_CPG2_2"/>
    <property type="match status" value="1"/>
</dbReference>
<dbReference type="InterPro" id="IPR011650">
    <property type="entry name" value="Peptidase_M20_dimer"/>
</dbReference>
<evidence type="ECO:0000256" key="3">
    <source>
        <dbReference type="ARBA" id="ARBA00022438"/>
    </source>
</evidence>
<keyword evidence="6" id="KW-0378">Hydrolase</keyword>
<dbReference type="GO" id="GO:0045148">
    <property type="term" value="F:tripeptide aminopeptidase activity"/>
    <property type="evidence" value="ECO:0007669"/>
    <property type="project" value="UniProtKB-UniRule"/>
</dbReference>
<dbReference type="GO" id="GO:0006508">
    <property type="term" value="P:proteolysis"/>
    <property type="evidence" value="ECO:0007669"/>
    <property type="project" value="UniProtKB-UniRule"/>
</dbReference>
<sequence>MNPIAKRFIRYAKLNTRSDAMSMTTPTTIGQVEFAHVLKKELEEIGLEEIFYDEENGFLTAVLKGNPEKTAIGFIAHLDTADFNAVNIQPQVHENYDGKDIVLNEEKNIVLRVSEFPNLADYRGETLITTNGETLLGADDKAGIAEIIEMILALQKEPAHARGDVWIAFGPDEEIGRGADLFKVEKFPVAFAYTVDSGRVGHFEYETFNAAEAVITIDGTSVHPGTAYGKMVNALKVAVYYDTLLPQEEVPEKTRGKEGFYLLTQLQGSIDFAELRYIIRDHDKEKFQERKHFLTALVEQVNQEFDRKRVNVTMTDQYYNMKEIIEKNPACVDFALNAMKNLGITPIVEAFRGGTDGSKISYKGLPTPNIFTGGENFHGQYEFISIEAMEKAKNVLVEIVHLVANDVQE</sequence>
<comment type="similarity">
    <text evidence="2">Belongs to the peptidase M20B family.</text>
</comment>
<feature type="domain" description="Peptidase M20 dimerisation" evidence="12">
    <location>
        <begin position="205"/>
        <end position="305"/>
    </location>
</feature>
<keyword evidence="4" id="KW-0645">Protease</keyword>
<dbReference type="SUPFAM" id="SSF53187">
    <property type="entry name" value="Zn-dependent exopeptidases"/>
    <property type="match status" value="1"/>
</dbReference>
<keyword evidence="14" id="KW-1185">Reference proteome</keyword>
<dbReference type="NCBIfam" id="NF009920">
    <property type="entry name" value="PRK13381.1"/>
    <property type="match status" value="1"/>
</dbReference>
<feature type="binding site" evidence="11">
    <location>
        <position position="139"/>
    </location>
    <ligand>
        <name>Zn(2+)</name>
        <dbReference type="ChEBI" id="CHEBI:29105"/>
        <label>1</label>
    </ligand>
</feature>
<dbReference type="NCBIfam" id="NF003976">
    <property type="entry name" value="PRK05469.1"/>
    <property type="match status" value="1"/>
</dbReference>
<feature type="binding site" evidence="11">
    <location>
        <position position="174"/>
    </location>
    <ligand>
        <name>Zn(2+)</name>
        <dbReference type="ChEBI" id="CHEBI:29105"/>
        <label>2</label>
    </ligand>
</feature>
<feature type="binding site" evidence="11">
    <location>
        <position position="196"/>
    </location>
    <ligand>
        <name>Zn(2+)</name>
        <dbReference type="ChEBI" id="CHEBI:29105"/>
        <label>1</label>
    </ligand>
</feature>
<dbReference type="NCBIfam" id="TIGR01882">
    <property type="entry name" value="peptidase-T"/>
    <property type="match status" value="1"/>
</dbReference>
<dbReference type="Proteomes" id="UP000190328">
    <property type="component" value="Unassembled WGS sequence"/>
</dbReference>
<comment type="catalytic activity">
    <reaction evidence="1">
        <text>Release of the N-terminal residue from a tripeptide.</text>
        <dbReference type="EC" id="3.4.11.4"/>
    </reaction>
</comment>
<dbReference type="AlphaFoldDB" id="A0A1T4MG48"/>
<dbReference type="InterPro" id="IPR001261">
    <property type="entry name" value="ArgE/DapE_CS"/>
</dbReference>
<evidence type="ECO:0000256" key="9">
    <source>
        <dbReference type="NCBIfam" id="TIGR01882"/>
    </source>
</evidence>
<dbReference type="InterPro" id="IPR010161">
    <property type="entry name" value="Peptidase_M20B"/>
</dbReference>
<organism evidence="13 14">
    <name type="scientific">Pilibacter termitis</name>
    <dbReference type="NCBI Taxonomy" id="263852"/>
    <lineage>
        <taxon>Bacteria</taxon>
        <taxon>Bacillati</taxon>
        <taxon>Bacillota</taxon>
        <taxon>Bacilli</taxon>
        <taxon>Lactobacillales</taxon>
        <taxon>Enterococcaceae</taxon>
        <taxon>Pilibacter</taxon>
    </lineage>
</organism>
<dbReference type="SUPFAM" id="SSF55031">
    <property type="entry name" value="Bacterial exopeptidase dimerisation domain"/>
    <property type="match status" value="1"/>
</dbReference>
<dbReference type="PIRSF" id="PIRSF037215">
    <property type="entry name" value="Peptidase_M20B"/>
    <property type="match status" value="1"/>
</dbReference>
<dbReference type="InterPro" id="IPR036264">
    <property type="entry name" value="Bact_exopeptidase_dim_dom"/>
</dbReference>
<dbReference type="GO" id="GO:0006518">
    <property type="term" value="P:peptide metabolic process"/>
    <property type="evidence" value="ECO:0007669"/>
    <property type="project" value="InterPro"/>
</dbReference>
<comment type="cofactor">
    <cofactor evidence="11">
        <name>Zn(2+)</name>
        <dbReference type="ChEBI" id="CHEBI:29105"/>
    </cofactor>
    <text evidence="11">Binds 2 Zn(2+) ions per subunit.</text>
</comment>
<feature type="binding site" evidence="11">
    <location>
        <position position="378"/>
    </location>
    <ligand>
        <name>Zn(2+)</name>
        <dbReference type="ChEBI" id="CHEBI:29105"/>
        <label>2</label>
    </ligand>
</feature>
<proteinExistence type="inferred from homology"/>
<dbReference type="PANTHER" id="PTHR42994:SF1">
    <property type="entry name" value="PEPTIDASE T"/>
    <property type="match status" value="1"/>
</dbReference>
<evidence type="ECO:0000256" key="5">
    <source>
        <dbReference type="ARBA" id="ARBA00022723"/>
    </source>
</evidence>
<evidence type="ECO:0000256" key="2">
    <source>
        <dbReference type="ARBA" id="ARBA00009692"/>
    </source>
</evidence>
<evidence type="ECO:0000256" key="11">
    <source>
        <dbReference type="PIRSR" id="PIRSR037215-2"/>
    </source>
</evidence>
<name>A0A1T4MG48_9ENTE</name>
<evidence type="ECO:0000313" key="14">
    <source>
        <dbReference type="Proteomes" id="UP000190328"/>
    </source>
</evidence>
<reference evidence="14" key="1">
    <citation type="submission" date="2017-02" db="EMBL/GenBank/DDBJ databases">
        <authorList>
            <person name="Varghese N."/>
            <person name="Submissions S."/>
        </authorList>
    </citation>
    <scope>NUCLEOTIDE SEQUENCE [LARGE SCALE GENOMIC DNA]</scope>
    <source>
        <strain evidence="14">ATCC BAA-1030</strain>
    </source>
</reference>
<feature type="active site" evidence="10">
    <location>
        <position position="79"/>
    </location>
</feature>
<keyword evidence="3 13" id="KW-0031">Aminopeptidase</keyword>
<dbReference type="Gene3D" id="3.30.70.360">
    <property type="match status" value="1"/>
</dbReference>
<dbReference type="RefSeq" id="WP_078807006.1">
    <property type="nucleotide sequence ID" value="NZ_FUXI01000010.1"/>
</dbReference>
<evidence type="ECO:0000313" key="13">
    <source>
        <dbReference type="EMBL" id="SJZ66070.1"/>
    </source>
</evidence>
<keyword evidence="5 11" id="KW-0479">Metal-binding</keyword>
<feature type="active site" description="Proton acceptor" evidence="10">
    <location>
        <position position="173"/>
    </location>
</feature>
<dbReference type="OrthoDB" id="9804934at2"/>
<dbReference type="Pfam" id="PF07687">
    <property type="entry name" value="M20_dimer"/>
    <property type="match status" value="1"/>
</dbReference>
<evidence type="ECO:0000256" key="4">
    <source>
        <dbReference type="ARBA" id="ARBA00022670"/>
    </source>
</evidence>
<dbReference type="InterPro" id="IPR002933">
    <property type="entry name" value="Peptidase_M20"/>
</dbReference>
<dbReference type="STRING" id="263852.SAMN02745116_01081"/>
<dbReference type="GO" id="GO:0008237">
    <property type="term" value="F:metallopeptidase activity"/>
    <property type="evidence" value="ECO:0007669"/>
    <property type="project" value="UniProtKB-KW"/>
</dbReference>
<feature type="binding site" evidence="11">
    <location>
        <position position="139"/>
    </location>
    <ligand>
        <name>Zn(2+)</name>
        <dbReference type="ChEBI" id="CHEBI:29105"/>
        <label>2</label>
    </ligand>
</feature>
<dbReference type="PANTHER" id="PTHR42994">
    <property type="entry name" value="PEPTIDASE T"/>
    <property type="match status" value="1"/>
</dbReference>
<dbReference type="CDD" id="cd03892">
    <property type="entry name" value="M20_peptT"/>
    <property type="match status" value="1"/>
</dbReference>